<dbReference type="InterPro" id="IPR014721">
    <property type="entry name" value="Ribsml_uS5_D2-typ_fold_subgr"/>
</dbReference>
<dbReference type="GO" id="GO:0005524">
    <property type="term" value="F:ATP binding"/>
    <property type="evidence" value="ECO:0007669"/>
    <property type="project" value="UniProtKB-KW"/>
</dbReference>
<dbReference type="InterPro" id="IPR005917">
    <property type="entry name" value="Pmev_kinase_bact"/>
</dbReference>
<comment type="pathway">
    <text evidence="1">Isoprenoid biosynthesis; isopentenyl diphosphate biosynthesis via mevalonate pathway; isopentenyl diphosphate from (R)-mevalonate: step 2/3.</text>
</comment>
<reference evidence="8 9" key="1">
    <citation type="journal article" date="2016" name="Microbiol. Immunol.">
        <title>Complete genome sequence of Streptococcus troglodytae TKU31 isolated from the oral cavity of a chimpanzee (Pan troglodytes).</title>
        <authorList>
            <person name="Okamoto M."/>
            <person name="Naito M."/>
            <person name="Miyanohara M."/>
            <person name="Imai S."/>
            <person name="Nomura Y."/>
            <person name="Saito W."/>
            <person name="Momoi Y."/>
            <person name="Takada K."/>
            <person name="Miyabe-Nishiwaki T."/>
            <person name="Tomonaga M."/>
            <person name="Hanada N."/>
        </authorList>
    </citation>
    <scope>NUCLEOTIDE SEQUENCE [LARGE SCALE GENOMIC DNA]</scope>
    <source>
        <strain evidence="9">TKU 31</strain>
    </source>
</reference>
<dbReference type="AlphaFoldDB" id="A0A1L7LJW6"/>
<keyword evidence="9" id="KW-1185">Reference proteome</keyword>
<evidence type="ECO:0000313" key="9">
    <source>
        <dbReference type="Proteomes" id="UP000217758"/>
    </source>
</evidence>
<gene>
    <name evidence="8" type="ORF">SRT_11570</name>
</gene>
<keyword evidence="5 8" id="KW-0418">Kinase</keyword>
<dbReference type="Pfam" id="PF00288">
    <property type="entry name" value="GHMP_kinases_N"/>
    <property type="match status" value="1"/>
</dbReference>
<dbReference type="PANTHER" id="PTHR31814">
    <property type="match status" value="1"/>
</dbReference>
<dbReference type="KEGG" id="strg:SRT_11570"/>
<dbReference type="NCBIfam" id="TIGR01220">
    <property type="entry name" value="Pmev_kin_Gr_pos"/>
    <property type="match status" value="1"/>
</dbReference>
<evidence type="ECO:0000313" key="8">
    <source>
        <dbReference type="EMBL" id="BAQ24418.1"/>
    </source>
</evidence>
<accession>A0A1L7LJW6</accession>
<dbReference type="InterPro" id="IPR006204">
    <property type="entry name" value="GHMP_kinase_N_dom"/>
</dbReference>
<dbReference type="RefSeq" id="WP_128833361.1">
    <property type="nucleotide sequence ID" value="NZ_AP014612.1"/>
</dbReference>
<evidence type="ECO:0000256" key="6">
    <source>
        <dbReference type="ARBA" id="ARBA00022840"/>
    </source>
</evidence>
<organism evidence="8 9">
    <name type="scientific">Streptococcus troglodytae</name>
    <dbReference type="NCBI Taxonomy" id="1111760"/>
    <lineage>
        <taxon>Bacteria</taxon>
        <taxon>Bacillati</taxon>
        <taxon>Bacillota</taxon>
        <taxon>Bacilli</taxon>
        <taxon>Lactobacillales</taxon>
        <taxon>Streptococcaceae</taxon>
        <taxon>Streptococcus</taxon>
    </lineage>
</organism>
<dbReference type="GO" id="GO:0004631">
    <property type="term" value="F:phosphomevalonate kinase activity"/>
    <property type="evidence" value="ECO:0007669"/>
    <property type="project" value="UniProtKB-EC"/>
</dbReference>
<keyword evidence="4" id="KW-0547">Nucleotide-binding</keyword>
<evidence type="ECO:0000256" key="2">
    <source>
        <dbReference type="ARBA" id="ARBA00012958"/>
    </source>
</evidence>
<keyword evidence="6" id="KW-0067">ATP-binding</keyword>
<proteinExistence type="predicted"/>
<dbReference type="InterPro" id="IPR036554">
    <property type="entry name" value="GHMP_kinase_C_sf"/>
</dbReference>
<evidence type="ECO:0000256" key="3">
    <source>
        <dbReference type="ARBA" id="ARBA00022679"/>
    </source>
</evidence>
<dbReference type="Gene3D" id="3.30.230.10">
    <property type="match status" value="1"/>
</dbReference>
<protein>
    <recommendedName>
        <fullName evidence="2">phosphomevalonate kinase</fullName>
        <ecNumber evidence="2">2.7.4.2</ecNumber>
    </recommendedName>
</protein>
<dbReference type="EMBL" id="AP014612">
    <property type="protein sequence ID" value="BAQ24418.1"/>
    <property type="molecule type" value="Genomic_DNA"/>
</dbReference>
<dbReference type="InterPro" id="IPR035102">
    <property type="entry name" value="Phosphomevalonate_kinase"/>
</dbReference>
<dbReference type="EC" id="2.7.4.2" evidence="2"/>
<evidence type="ECO:0000256" key="5">
    <source>
        <dbReference type="ARBA" id="ARBA00022777"/>
    </source>
</evidence>
<evidence type="ECO:0000259" key="7">
    <source>
        <dbReference type="Pfam" id="PF00288"/>
    </source>
</evidence>
<dbReference type="InterPro" id="IPR020568">
    <property type="entry name" value="Ribosomal_Su5_D2-typ_SF"/>
</dbReference>
<feature type="domain" description="GHMP kinase N-terminal" evidence="7">
    <location>
        <begin position="73"/>
        <end position="159"/>
    </location>
</feature>
<keyword evidence="3" id="KW-0808">Transferase</keyword>
<dbReference type="Proteomes" id="UP000217758">
    <property type="component" value="Chromosome"/>
</dbReference>
<dbReference type="Gene3D" id="3.30.70.890">
    <property type="entry name" value="GHMP kinase, C-terminal domain"/>
    <property type="match status" value="1"/>
</dbReference>
<evidence type="ECO:0000256" key="1">
    <source>
        <dbReference type="ARBA" id="ARBA00005017"/>
    </source>
</evidence>
<dbReference type="SUPFAM" id="SSF55060">
    <property type="entry name" value="GHMP Kinase, C-terminal domain"/>
    <property type="match status" value="1"/>
</dbReference>
<name>A0A1L7LJW6_9STRE</name>
<evidence type="ECO:0000256" key="4">
    <source>
        <dbReference type="ARBA" id="ARBA00022741"/>
    </source>
</evidence>
<sequence>MVDIIQVKTGGKLYIAGEYAVLTPGQSAIIKNIPIYMTATIKSAKAISIWSDMFAYRVGMAVDSNYSLIQETITVLANFLGKEVADLFPFSLEINGELGRDGKKFGIGSSGSVTVLTLKALSRFYQLDLSTDTIFKLAAYTLIKRGDNGSMGDLACITYDNLVYFTAFDRQLVRTWIVSDDLRTVLERDWGYRISVLYPKIACDFLVGWTKQPSISKEMVNLVKSSITPSFLKVSQENVEKLSQGLLNGQKDVIKESLATSSQLLENLNPAIYTERLRQLKAAEKGLDVIAKSSGSGGGDCGIALSFKDRDSHLLVERWQKAGIELLYQEKL</sequence>
<dbReference type="SUPFAM" id="SSF54211">
    <property type="entry name" value="Ribosomal protein S5 domain 2-like"/>
    <property type="match status" value="1"/>
</dbReference>
<dbReference type="PANTHER" id="PTHR31814:SF2">
    <property type="entry name" value="PHOSPHOMEVALONATE KINASE"/>
    <property type="match status" value="1"/>
</dbReference>